<dbReference type="PANTHER" id="PTHR32063:SF0">
    <property type="entry name" value="SWARMING MOTILITY PROTEIN SWRC"/>
    <property type="match status" value="1"/>
</dbReference>
<gene>
    <name evidence="2" type="ORF">EHQ30_12420</name>
</gene>
<name>A0A2M9XX02_9LEPT</name>
<reference evidence="2" key="1">
    <citation type="journal article" date="2019" name="PLoS Negl. Trop. Dis.">
        <title>Revisiting the worldwide diversity of Leptospira species in the environment.</title>
        <authorList>
            <person name="Vincent A.T."/>
            <person name="Schiettekatte O."/>
            <person name="Bourhy P."/>
            <person name="Veyrier F.J."/>
            <person name="Picardeau M."/>
        </authorList>
    </citation>
    <scope>NUCLEOTIDE SEQUENCE [LARGE SCALE GENOMIC DNA]</scope>
    <source>
        <strain evidence="2">201800277</strain>
    </source>
</reference>
<dbReference type="PRINTS" id="PR00702">
    <property type="entry name" value="ACRIFLAVINRP"/>
</dbReference>
<evidence type="ECO:0000256" key="1">
    <source>
        <dbReference type="SAM" id="Phobius"/>
    </source>
</evidence>
<keyword evidence="3" id="KW-1185">Reference proteome</keyword>
<feature type="transmembrane region" description="Helical" evidence="1">
    <location>
        <begin position="392"/>
        <end position="412"/>
    </location>
</feature>
<organism evidence="2 3">
    <name type="scientific">Leptospira brenneri</name>
    <dbReference type="NCBI Taxonomy" id="2023182"/>
    <lineage>
        <taxon>Bacteria</taxon>
        <taxon>Pseudomonadati</taxon>
        <taxon>Spirochaetota</taxon>
        <taxon>Spirochaetia</taxon>
        <taxon>Leptospirales</taxon>
        <taxon>Leptospiraceae</taxon>
        <taxon>Leptospira</taxon>
    </lineage>
</organism>
<comment type="caution">
    <text evidence="2">The sequence shown here is derived from an EMBL/GenBank/DDBJ whole genome shotgun (WGS) entry which is preliminary data.</text>
</comment>
<sequence>MSIASFSIKRPIFISSLVIIMVITGYISLKRIGVDLFPDINIPFVVVSTVYPGAGPEEIETSISKPLEEELSSISGLKRITSRNQEGISLVFAEFNLTTDIKYAEQQVRDKTARARPNFPDSSKEPLVQRFDPADQPIMRISLFADLPEGELYDLAKERIKTKLEQVNNVGAVKIIGGSRREIHIELDRNKINAFQIPAISIGNQIKNSGVNIPAGKVEGGDKETSFRTVGKYESLSQIENTVVSFGGEFGRGVLVKDLGQVKDTLEDRQTLGMLYAAISAEEHEEPSIIGKLLFKYDPPKKERVQKTALFLDVYKQSGANTVEVADGILGKIDSINDQIKDLKGAPKVILIRDGSKWIRANIEDVTIAIVLGILLAVIVVYLFLGNVRSTLITGMALPNSMLGAFIIMYAMGFTMNVMTLLALSLAVGLLVDDAIVVRENIFRKLEEGESVIVAARKGTEEVTLAVIGTSLTVIAVFLPIGFLSGIVGQFFKQFGLTVVFAMIISLFDGLTVAPMLSAYFAGKTDIHKKKNFVLRNFDKFQDFLDKMYGIIMKFALKKPWAVILLTFLTLVTSIFSLAFVKKTFLPANDQGEFMVNVEMAPGTSLQGTAEMVKQIQTEIIKTVPELDLIATVVGNSDGESNIATIGVALLPSEYRKRTTGDVKDQIREFLKQYPQARPKVNDYSAIGGGVQYPFNLNLKGENLHDLEAYSFKVMEELKNVSDLTDIDTTYRTGKPEFQVVPNRAKMQTVGVVAGVMGAELRYHIEGGEVAKYLENGIEYDVRLRLKEDQRNLRRSFYETRVPNIQNRLIPLSAIADGKESSSPARIIREDRSRVVPINANLAPGGAIASASEAATKILKEKLPPPPGITYAFVGQSEDFKELLQNIVLAFGMALIFIYLVLSSLYESFITPITILFAIPPAISGAFFALALTGEMLNLFSMIGLILLMGLVAKNSILLVDHAMLAMKEHGMTRDEAIFDAGSKRLRPILMTSLAMIAGTLPIALGIGEASKSRTAMGIAIIGGLVLSTLITLIVVPAVFGYVDRLREKIEGAFRPDYDIRPEDLED</sequence>
<feature type="transmembrane region" description="Helical" evidence="1">
    <location>
        <begin position="1019"/>
        <end position="1043"/>
    </location>
</feature>
<dbReference type="PANTHER" id="PTHR32063">
    <property type="match status" value="1"/>
</dbReference>
<evidence type="ECO:0000313" key="3">
    <source>
        <dbReference type="Proteomes" id="UP000297891"/>
    </source>
</evidence>
<proteinExistence type="predicted"/>
<feature type="transmembrane region" description="Helical" evidence="1">
    <location>
        <begin position="495"/>
        <end position="522"/>
    </location>
</feature>
<dbReference type="GO" id="GO:0042910">
    <property type="term" value="F:xenobiotic transmembrane transporter activity"/>
    <property type="evidence" value="ECO:0007669"/>
    <property type="project" value="TreeGrafter"/>
</dbReference>
<dbReference type="SUPFAM" id="SSF82866">
    <property type="entry name" value="Multidrug efflux transporter AcrB transmembrane domain"/>
    <property type="match status" value="2"/>
</dbReference>
<dbReference type="Gene3D" id="3.30.70.1320">
    <property type="entry name" value="Multidrug efflux transporter AcrB pore domain like"/>
    <property type="match status" value="1"/>
</dbReference>
<dbReference type="SUPFAM" id="SSF82714">
    <property type="entry name" value="Multidrug efflux transporter AcrB TolC docking domain, DN and DC subdomains"/>
    <property type="match status" value="2"/>
</dbReference>
<keyword evidence="1" id="KW-0472">Membrane</keyword>
<dbReference type="Gene3D" id="3.30.2090.10">
    <property type="entry name" value="Multidrug efflux transporter AcrB TolC docking domain, DN and DC subdomains"/>
    <property type="match status" value="2"/>
</dbReference>
<dbReference type="InterPro" id="IPR001036">
    <property type="entry name" value="Acrflvin-R"/>
</dbReference>
<keyword evidence="1" id="KW-0812">Transmembrane</keyword>
<dbReference type="Gene3D" id="3.30.70.1440">
    <property type="entry name" value="Multidrug efflux transporter AcrB pore domain"/>
    <property type="match status" value="1"/>
</dbReference>
<feature type="transmembrane region" description="Helical" evidence="1">
    <location>
        <begin position="986"/>
        <end position="1007"/>
    </location>
</feature>
<dbReference type="EMBL" id="RQFP01000008">
    <property type="protein sequence ID" value="TGK93024.1"/>
    <property type="molecule type" value="Genomic_DNA"/>
</dbReference>
<dbReference type="Pfam" id="PF00873">
    <property type="entry name" value="ACR_tran"/>
    <property type="match status" value="2"/>
</dbReference>
<feature type="transmembrane region" description="Helical" evidence="1">
    <location>
        <begin position="561"/>
        <end position="581"/>
    </location>
</feature>
<dbReference type="SUPFAM" id="SSF82693">
    <property type="entry name" value="Multidrug efflux transporter AcrB pore domain, PN1, PN2, PC1 and PC2 subdomains"/>
    <property type="match status" value="3"/>
</dbReference>
<accession>A0A2M9XX02</accession>
<feature type="transmembrane region" description="Helical" evidence="1">
    <location>
        <begin position="463"/>
        <end position="483"/>
    </location>
</feature>
<feature type="transmembrane region" description="Helical" evidence="1">
    <location>
        <begin position="909"/>
        <end position="933"/>
    </location>
</feature>
<feature type="transmembrane region" description="Helical" evidence="1">
    <location>
        <begin position="883"/>
        <end position="902"/>
    </location>
</feature>
<feature type="transmembrane region" description="Helical" evidence="1">
    <location>
        <begin position="366"/>
        <end position="385"/>
    </location>
</feature>
<evidence type="ECO:0000313" key="2">
    <source>
        <dbReference type="EMBL" id="TGK93024.1"/>
    </source>
</evidence>
<dbReference type="Proteomes" id="UP000297891">
    <property type="component" value="Unassembled WGS sequence"/>
</dbReference>
<dbReference type="GO" id="GO:0005886">
    <property type="term" value="C:plasma membrane"/>
    <property type="evidence" value="ECO:0007669"/>
    <property type="project" value="TreeGrafter"/>
</dbReference>
<feature type="transmembrane region" description="Helical" evidence="1">
    <location>
        <begin position="12"/>
        <end position="29"/>
    </location>
</feature>
<feature type="transmembrane region" description="Helical" evidence="1">
    <location>
        <begin position="939"/>
        <end position="965"/>
    </location>
</feature>
<dbReference type="InterPro" id="IPR027463">
    <property type="entry name" value="AcrB_DN_DC_subdom"/>
</dbReference>
<keyword evidence="1" id="KW-1133">Transmembrane helix</keyword>
<protein>
    <submittedName>
        <fullName evidence="2">Efflux RND transporter permease subunit</fullName>
    </submittedName>
</protein>
<dbReference type="OrthoDB" id="366306at2"/>
<dbReference type="Gene3D" id="1.20.1640.10">
    <property type="entry name" value="Multidrug efflux transporter AcrB transmembrane domain"/>
    <property type="match status" value="2"/>
</dbReference>
<dbReference type="RefSeq" id="WP_100792208.1">
    <property type="nucleotide sequence ID" value="NZ_NPDQ01000011.1"/>
</dbReference>
<dbReference type="Gene3D" id="3.30.70.1430">
    <property type="entry name" value="Multidrug efflux transporter AcrB pore domain"/>
    <property type="match status" value="2"/>
</dbReference>
<dbReference type="AlphaFoldDB" id="A0A2M9XX02"/>